<keyword evidence="3" id="KW-1185">Reference proteome</keyword>
<dbReference type="InterPro" id="IPR011041">
    <property type="entry name" value="Quinoprot_gluc/sorb_DH_b-prop"/>
</dbReference>
<dbReference type="SUPFAM" id="SSF49313">
    <property type="entry name" value="Cadherin-like"/>
    <property type="match status" value="1"/>
</dbReference>
<dbReference type="PROSITE" id="PS50268">
    <property type="entry name" value="CADHERIN_2"/>
    <property type="match status" value="1"/>
</dbReference>
<dbReference type="EMBL" id="JAHFVK010000001">
    <property type="protein sequence ID" value="MBT2133517.1"/>
    <property type="molecule type" value="Genomic_DNA"/>
</dbReference>
<accession>A0ABS5W169</accession>
<dbReference type="SUPFAM" id="SSF50952">
    <property type="entry name" value="Soluble quinoprotein glucose dehydrogenase"/>
    <property type="match status" value="1"/>
</dbReference>
<organism evidence="2 3">
    <name type="scientific">Croceibacterium selenioxidans</name>
    <dbReference type="NCBI Taxonomy" id="2838833"/>
    <lineage>
        <taxon>Bacteria</taxon>
        <taxon>Pseudomonadati</taxon>
        <taxon>Pseudomonadota</taxon>
        <taxon>Alphaproteobacteria</taxon>
        <taxon>Sphingomonadales</taxon>
        <taxon>Erythrobacteraceae</taxon>
        <taxon>Croceibacterium</taxon>
    </lineage>
</organism>
<sequence length="506" mass="51829">MGQAALRVIPLSLAVLLAACGGGGGGGGSANSAPMFTSAATALVVENRAGTIYTANASDPDGDAVTFSISGGADAALFQMTGVGALSFLAPPDFEDPADANRDNVYEVALAASDGMASSTLALRITVTDATTGSFVVRRVGTGFSAPIFVTAMPDNSGRMLVVERAGRILILDPASGAIAATPMLDITGQVSTDGERGLLAVALAPDYATSGRAYAYLTAPDGSIQVRRYTSSASHRDVLDSASGDVLLSIPHPRNNHNGGWLGFGSDGLLYVATGDGGGGNDPDGNGQNRAALLGKMLRIDVSRDDFPNDPARDYGIPAANPFASGGGAGEVWLYGLRNPFRNSFDRATGELWIADVGQGAIEEVDRVRTSQSGLNMGWPLYEGSQPLLGSNPSGLTMPVTEYGHGSGSLQGNSIIGGFVYRGPIEPLQGLYVFADFVSDNVWTVPVAGLMPGTTTSSSAFTNRNAAFTPDAGDLAGIVGFGEDQVGNLYLVSINGSVFAILPSI</sequence>
<dbReference type="Pfam" id="PF07995">
    <property type="entry name" value="GSDH"/>
    <property type="match status" value="1"/>
</dbReference>
<protein>
    <submittedName>
        <fullName evidence="2">PQQ-dependent sugar dehydrogenase</fullName>
    </submittedName>
</protein>
<dbReference type="Gene3D" id="2.60.40.60">
    <property type="entry name" value="Cadherins"/>
    <property type="match status" value="1"/>
</dbReference>
<dbReference type="InterPro" id="IPR002126">
    <property type="entry name" value="Cadherin-like_dom"/>
</dbReference>
<feature type="domain" description="Cadherin" evidence="1">
    <location>
        <begin position="52"/>
        <end position="149"/>
    </location>
</feature>
<gene>
    <name evidence="2" type="ORF">KK137_04135</name>
</gene>
<dbReference type="InterPro" id="IPR015919">
    <property type="entry name" value="Cadherin-like_sf"/>
</dbReference>
<dbReference type="InterPro" id="IPR011042">
    <property type="entry name" value="6-blade_b-propeller_TolB-like"/>
</dbReference>
<comment type="caution">
    <text evidence="2">The sequence shown here is derived from an EMBL/GenBank/DDBJ whole genome shotgun (WGS) entry which is preliminary data.</text>
</comment>
<evidence type="ECO:0000313" key="2">
    <source>
        <dbReference type="EMBL" id="MBT2133517.1"/>
    </source>
</evidence>
<dbReference type="InterPro" id="IPR012938">
    <property type="entry name" value="Glc/Sorbosone_DH"/>
</dbReference>
<evidence type="ECO:0000313" key="3">
    <source>
        <dbReference type="Proteomes" id="UP000811255"/>
    </source>
</evidence>
<dbReference type="PANTHER" id="PTHR19328:SF75">
    <property type="entry name" value="ALDOSE SUGAR DEHYDROGENASE YLII"/>
    <property type="match status" value="1"/>
</dbReference>
<dbReference type="RefSeq" id="WP_214534758.1">
    <property type="nucleotide sequence ID" value="NZ_JAHFVK010000001.1"/>
</dbReference>
<dbReference type="Gene3D" id="2.120.10.30">
    <property type="entry name" value="TolB, C-terminal domain"/>
    <property type="match status" value="1"/>
</dbReference>
<reference evidence="2 3" key="1">
    <citation type="submission" date="2021-05" db="EMBL/GenBank/DDBJ databases">
        <title>Croceibacterium sp. LX-88 genome sequence.</title>
        <authorList>
            <person name="Luo X."/>
        </authorList>
    </citation>
    <scope>NUCLEOTIDE SEQUENCE [LARGE SCALE GENOMIC DNA]</scope>
    <source>
        <strain evidence="2 3">LX-88</strain>
    </source>
</reference>
<dbReference type="PROSITE" id="PS51257">
    <property type="entry name" value="PROKAR_LIPOPROTEIN"/>
    <property type="match status" value="1"/>
</dbReference>
<evidence type="ECO:0000259" key="1">
    <source>
        <dbReference type="PROSITE" id="PS50268"/>
    </source>
</evidence>
<proteinExistence type="predicted"/>
<name>A0ABS5W169_9SPHN</name>
<dbReference type="Proteomes" id="UP000811255">
    <property type="component" value="Unassembled WGS sequence"/>
</dbReference>
<dbReference type="PANTHER" id="PTHR19328">
    <property type="entry name" value="HEDGEHOG-INTERACTING PROTEIN"/>
    <property type="match status" value="1"/>
</dbReference>